<proteinExistence type="predicted"/>
<dbReference type="GO" id="GO:0016491">
    <property type="term" value="F:oxidoreductase activity"/>
    <property type="evidence" value="ECO:0007669"/>
    <property type="project" value="UniProtKB-KW"/>
</dbReference>
<dbReference type="InterPro" id="IPR036188">
    <property type="entry name" value="FAD/NAD-bd_sf"/>
</dbReference>
<evidence type="ECO:0000259" key="4">
    <source>
        <dbReference type="Pfam" id="PF07992"/>
    </source>
</evidence>
<dbReference type="Proteomes" id="UP000799753">
    <property type="component" value="Unassembled WGS sequence"/>
</dbReference>
<dbReference type="InterPro" id="IPR023753">
    <property type="entry name" value="FAD/NAD-binding_dom"/>
</dbReference>
<name>A0A6A6SC72_9PLEO</name>
<dbReference type="EMBL" id="MU006779">
    <property type="protein sequence ID" value="KAF2644333.1"/>
    <property type="molecule type" value="Genomic_DNA"/>
</dbReference>
<feature type="domain" description="FAD/NAD(P)-binding" evidence="4">
    <location>
        <begin position="4"/>
        <end position="216"/>
    </location>
</feature>
<dbReference type="InterPro" id="IPR050346">
    <property type="entry name" value="FMO-like"/>
</dbReference>
<protein>
    <submittedName>
        <fullName evidence="5">FAD/NAD(P)-binding domain-containing protein</fullName>
    </submittedName>
</protein>
<evidence type="ECO:0000313" key="5">
    <source>
        <dbReference type="EMBL" id="KAF2644333.1"/>
    </source>
</evidence>
<dbReference type="AlphaFoldDB" id="A0A6A6SC72"/>
<keyword evidence="2" id="KW-0274">FAD</keyword>
<organism evidence="5 6">
    <name type="scientific">Massarina eburnea CBS 473.64</name>
    <dbReference type="NCBI Taxonomy" id="1395130"/>
    <lineage>
        <taxon>Eukaryota</taxon>
        <taxon>Fungi</taxon>
        <taxon>Dikarya</taxon>
        <taxon>Ascomycota</taxon>
        <taxon>Pezizomycotina</taxon>
        <taxon>Dothideomycetes</taxon>
        <taxon>Pleosporomycetidae</taxon>
        <taxon>Pleosporales</taxon>
        <taxon>Massarineae</taxon>
        <taxon>Massarinaceae</taxon>
        <taxon>Massarina</taxon>
    </lineage>
</organism>
<dbReference type="PRINTS" id="PR00411">
    <property type="entry name" value="PNDRDTASEI"/>
</dbReference>
<dbReference type="PRINTS" id="PR00368">
    <property type="entry name" value="FADPNR"/>
</dbReference>
<evidence type="ECO:0000256" key="1">
    <source>
        <dbReference type="ARBA" id="ARBA00022630"/>
    </source>
</evidence>
<sequence length="402" mass="43754">MQKSVAIVGGGPAGLVAAKTLLHHGGGAKFKITVFEAAERVGGMWRSLPGETGVKCSPSMRTNLSRFTVAFSDLSWASVDLSEDSRTSTTLPMFPKACQVGRYLDAYAQRFLPGVIQLNTRVAAAELIGESGTWNVTYIDTLTQQESKDTFDYLIVASGFFERPTQSIRRSQDPEASTKIQHSSHFRNISSLTETPGKIVVIGGGISGSEAAATAAFQISSARHSTSTQKPAWADSTVYHIINRPFYALPRYIPQDPYNPAIQGYNPAPHFLPLDLNLYNLGRRGGGSITASNGLMPAEKAKKAHEFIRNVIGGDQRDLGKDELVYKPADTQYPAFTGISDTYAEFVRSGLIVPVRGHVANIAYHDNDDEAADRFNVEILDNGSFNEDKGVRKSCLCPSRQE</sequence>
<reference evidence="5" key="1">
    <citation type="journal article" date="2020" name="Stud. Mycol.">
        <title>101 Dothideomycetes genomes: a test case for predicting lifestyles and emergence of pathogens.</title>
        <authorList>
            <person name="Haridas S."/>
            <person name="Albert R."/>
            <person name="Binder M."/>
            <person name="Bloem J."/>
            <person name="Labutti K."/>
            <person name="Salamov A."/>
            <person name="Andreopoulos B."/>
            <person name="Baker S."/>
            <person name="Barry K."/>
            <person name="Bills G."/>
            <person name="Bluhm B."/>
            <person name="Cannon C."/>
            <person name="Castanera R."/>
            <person name="Culley D."/>
            <person name="Daum C."/>
            <person name="Ezra D."/>
            <person name="Gonzalez J."/>
            <person name="Henrissat B."/>
            <person name="Kuo A."/>
            <person name="Liang C."/>
            <person name="Lipzen A."/>
            <person name="Lutzoni F."/>
            <person name="Magnuson J."/>
            <person name="Mondo S."/>
            <person name="Nolan M."/>
            <person name="Ohm R."/>
            <person name="Pangilinan J."/>
            <person name="Park H.-J."/>
            <person name="Ramirez L."/>
            <person name="Alfaro M."/>
            <person name="Sun H."/>
            <person name="Tritt A."/>
            <person name="Yoshinaga Y."/>
            <person name="Zwiers L.-H."/>
            <person name="Turgeon B."/>
            <person name="Goodwin S."/>
            <person name="Spatafora J."/>
            <person name="Crous P."/>
            <person name="Grigoriev I."/>
        </authorList>
    </citation>
    <scope>NUCLEOTIDE SEQUENCE</scope>
    <source>
        <strain evidence="5">CBS 473.64</strain>
    </source>
</reference>
<keyword evidence="1" id="KW-0285">Flavoprotein</keyword>
<dbReference type="OrthoDB" id="66881at2759"/>
<keyword evidence="3" id="KW-0560">Oxidoreductase</keyword>
<dbReference type="Pfam" id="PF07992">
    <property type="entry name" value="Pyr_redox_2"/>
    <property type="match status" value="1"/>
</dbReference>
<dbReference type="Gene3D" id="3.50.50.60">
    <property type="entry name" value="FAD/NAD(P)-binding domain"/>
    <property type="match status" value="1"/>
</dbReference>
<evidence type="ECO:0000256" key="2">
    <source>
        <dbReference type="ARBA" id="ARBA00022827"/>
    </source>
</evidence>
<accession>A0A6A6SC72</accession>
<gene>
    <name evidence="5" type="ORF">P280DRAFT_230366</name>
</gene>
<evidence type="ECO:0000256" key="3">
    <source>
        <dbReference type="ARBA" id="ARBA00023002"/>
    </source>
</evidence>
<evidence type="ECO:0000313" key="6">
    <source>
        <dbReference type="Proteomes" id="UP000799753"/>
    </source>
</evidence>
<dbReference type="PANTHER" id="PTHR23023">
    <property type="entry name" value="DIMETHYLANILINE MONOOXYGENASE"/>
    <property type="match status" value="1"/>
</dbReference>
<dbReference type="SUPFAM" id="SSF51905">
    <property type="entry name" value="FAD/NAD(P)-binding domain"/>
    <property type="match status" value="1"/>
</dbReference>
<keyword evidence="6" id="KW-1185">Reference proteome</keyword>